<dbReference type="PANTHER" id="PTHR38011:SF11">
    <property type="entry name" value="2,5-DIAMINO-6-RIBOSYLAMINO-4(3H)-PYRIMIDINONE 5'-PHOSPHATE REDUCTASE"/>
    <property type="match status" value="1"/>
</dbReference>
<evidence type="ECO:0000313" key="3">
    <source>
        <dbReference type="Proteomes" id="UP000290439"/>
    </source>
</evidence>
<proteinExistence type="predicted"/>
<feature type="domain" description="Bacterial bifunctional deaminase-reductase C-terminal" evidence="1">
    <location>
        <begin position="4"/>
        <end position="178"/>
    </location>
</feature>
<dbReference type="InterPro" id="IPR050765">
    <property type="entry name" value="Riboflavin_Biosynth_HTPR"/>
</dbReference>
<dbReference type="PANTHER" id="PTHR38011">
    <property type="entry name" value="DIHYDROFOLATE REDUCTASE FAMILY PROTEIN (AFU_ORTHOLOGUE AFUA_8G06820)"/>
    <property type="match status" value="1"/>
</dbReference>
<dbReference type="Proteomes" id="UP000290439">
    <property type="component" value="Chromosome"/>
</dbReference>
<dbReference type="GO" id="GO:0009231">
    <property type="term" value="P:riboflavin biosynthetic process"/>
    <property type="evidence" value="ECO:0007669"/>
    <property type="project" value="InterPro"/>
</dbReference>
<dbReference type="AlphaFoldDB" id="A0A4U8WFT3"/>
<dbReference type="Pfam" id="PF01872">
    <property type="entry name" value="RibD_C"/>
    <property type="match status" value="1"/>
</dbReference>
<reference evidence="2 3" key="1">
    <citation type="submission" date="2019-02" db="EMBL/GenBank/DDBJ databases">
        <authorList>
            <consortium name="Pathogen Informatics"/>
        </authorList>
    </citation>
    <scope>NUCLEOTIDE SEQUENCE [LARGE SCALE GENOMIC DNA]</scope>
    <source>
        <strain evidence="2 3">3012STDY6756504</strain>
    </source>
</reference>
<dbReference type="InterPro" id="IPR024072">
    <property type="entry name" value="DHFR-like_dom_sf"/>
</dbReference>
<sequence length="186" mass="20500">MRSLVITENITVDGSIEMLGDWFDPQESGEADGSDLLAELHRQNSRMGALLLGRQTFEDFRGYWPLQTDDSTGITASLNAADKYVVSSTMTDPQWQNSTILSGDPVTEVRALKQRPGNEIVLTGSITLCHSLIAAGLVDEYRLFFYPTVQGGGRRLFPDGYQIPELKLLDAKSFRNGVSYSSYAPA</sequence>
<dbReference type="GO" id="GO:0008703">
    <property type="term" value="F:5-amino-6-(5-phosphoribosylamino)uracil reductase activity"/>
    <property type="evidence" value="ECO:0007669"/>
    <property type="project" value="InterPro"/>
</dbReference>
<protein>
    <submittedName>
        <fullName evidence="2">RibD C-terminal domain</fullName>
    </submittedName>
</protein>
<accession>A0A4U8WFT3</accession>
<dbReference type="SUPFAM" id="SSF53597">
    <property type="entry name" value="Dihydrofolate reductase-like"/>
    <property type="match status" value="1"/>
</dbReference>
<dbReference type="EMBL" id="LR215973">
    <property type="protein sequence ID" value="VFB00789.1"/>
    <property type="molecule type" value="Genomic_DNA"/>
</dbReference>
<gene>
    <name evidence="2" type="primary">yyaP_11</name>
    <name evidence="2" type="ORF">NCTC10797_04596</name>
</gene>
<evidence type="ECO:0000313" key="2">
    <source>
        <dbReference type="EMBL" id="VFB00789.1"/>
    </source>
</evidence>
<dbReference type="InterPro" id="IPR002734">
    <property type="entry name" value="RibDG_C"/>
</dbReference>
<dbReference type="Gene3D" id="3.40.430.10">
    <property type="entry name" value="Dihydrofolate Reductase, subunit A"/>
    <property type="match status" value="1"/>
</dbReference>
<name>A0A4U8WFT3_9NOCA</name>
<dbReference type="RefSeq" id="WP_130918541.1">
    <property type="nucleotide sequence ID" value="NZ_LR215973.1"/>
</dbReference>
<organism evidence="2 3">
    <name type="scientific">Nocardia cyriacigeorgica</name>
    <dbReference type="NCBI Taxonomy" id="135487"/>
    <lineage>
        <taxon>Bacteria</taxon>
        <taxon>Bacillati</taxon>
        <taxon>Actinomycetota</taxon>
        <taxon>Actinomycetes</taxon>
        <taxon>Mycobacteriales</taxon>
        <taxon>Nocardiaceae</taxon>
        <taxon>Nocardia</taxon>
    </lineage>
</organism>
<evidence type="ECO:0000259" key="1">
    <source>
        <dbReference type="Pfam" id="PF01872"/>
    </source>
</evidence>